<dbReference type="VEuPathDB" id="VectorBase:AATE003188"/>
<evidence type="ECO:0000313" key="1">
    <source>
        <dbReference type="EnsemblMetazoa" id="AATE003188-PA.1"/>
    </source>
</evidence>
<dbReference type="AlphaFoldDB" id="A0A182IPV4"/>
<proteinExistence type="predicted"/>
<name>A0A182IPV4_ANOAO</name>
<reference evidence="1" key="1">
    <citation type="submission" date="2022-08" db="UniProtKB">
        <authorList>
            <consortium name="EnsemblMetazoa"/>
        </authorList>
    </citation>
    <scope>IDENTIFICATION</scope>
    <source>
        <strain evidence="1">EBRO</strain>
    </source>
</reference>
<dbReference type="EnsemblMetazoa" id="AATE003188-RA">
    <property type="protein sequence ID" value="AATE003188-PA.1"/>
    <property type="gene ID" value="AATE003188"/>
</dbReference>
<accession>A0A182IPV4</accession>
<sequence>MTHISPAKRSEGRLTMAMDKYLRQFIKYQPYTIVIFTMIMLALFTPLMANSETTEIENFRFGGAVAVTFGVSWFLAVMALIVAIHKEDKRFIYPYVVVFGIELSLLMLREFYLSIVEGIYIELLTLKVIIVGIITPYIIASLFALHRLFTVDPIVTLQSEGFVRFDRNSLAGVQTTAPELPVSPPGDYVRQM</sequence>
<protein>
    <submittedName>
        <fullName evidence="1">Uncharacterized protein</fullName>
    </submittedName>
</protein>
<organism evidence="1">
    <name type="scientific">Anopheles atroparvus</name>
    <name type="common">European mosquito</name>
    <dbReference type="NCBI Taxonomy" id="41427"/>
    <lineage>
        <taxon>Eukaryota</taxon>
        <taxon>Metazoa</taxon>
        <taxon>Ecdysozoa</taxon>
        <taxon>Arthropoda</taxon>
        <taxon>Hexapoda</taxon>
        <taxon>Insecta</taxon>
        <taxon>Pterygota</taxon>
        <taxon>Neoptera</taxon>
        <taxon>Endopterygota</taxon>
        <taxon>Diptera</taxon>
        <taxon>Nematocera</taxon>
        <taxon>Culicoidea</taxon>
        <taxon>Culicidae</taxon>
        <taxon>Anophelinae</taxon>
        <taxon>Anopheles</taxon>
    </lineage>
</organism>